<evidence type="ECO:0000256" key="2">
    <source>
        <dbReference type="ARBA" id="ARBA00022679"/>
    </source>
</evidence>
<dbReference type="GO" id="GO:0008374">
    <property type="term" value="F:O-acyltransferase activity"/>
    <property type="evidence" value="ECO:0007669"/>
    <property type="project" value="TreeGrafter"/>
</dbReference>
<comment type="caution">
    <text evidence="5">The sequence shown here is derived from an EMBL/GenBank/DDBJ whole genome shotgun (WGS) entry which is preliminary data.</text>
</comment>
<dbReference type="PROSITE" id="PS00101">
    <property type="entry name" value="HEXAPEP_TRANSFERASES"/>
    <property type="match status" value="1"/>
</dbReference>
<comment type="similarity">
    <text evidence="1">Belongs to the transferase hexapeptide repeat family.</text>
</comment>
<dbReference type="eggNOG" id="COG0110">
    <property type="taxonomic scope" value="Bacteria"/>
</dbReference>
<proteinExistence type="inferred from homology"/>
<reference evidence="5 6" key="1">
    <citation type="submission" date="2014-09" db="EMBL/GenBank/DDBJ databases">
        <title>Sporocytophaga myxococcoides PG-01 genome sequencing.</title>
        <authorList>
            <person name="Liu L."/>
            <person name="Gao P.J."/>
            <person name="Chen G.J."/>
            <person name="Wang L.S."/>
        </authorList>
    </citation>
    <scope>NUCLEOTIDE SEQUENCE [LARGE SCALE GENOMIC DNA]</scope>
    <source>
        <strain evidence="5 6">PG-01</strain>
    </source>
</reference>
<gene>
    <name evidence="5" type="ORF">MYP_2478</name>
</gene>
<organism evidence="5 6">
    <name type="scientific">Sporocytophaga myxococcoides</name>
    <dbReference type="NCBI Taxonomy" id="153721"/>
    <lineage>
        <taxon>Bacteria</taxon>
        <taxon>Pseudomonadati</taxon>
        <taxon>Bacteroidota</taxon>
        <taxon>Cytophagia</taxon>
        <taxon>Cytophagales</taxon>
        <taxon>Cytophagaceae</taxon>
        <taxon>Sporocytophaga</taxon>
    </lineage>
</organism>
<dbReference type="Pfam" id="PF14602">
    <property type="entry name" value="Hexapep_2"/>
    <property type="match status" value="2"/>
</dbReference>
<dbReference type="GO" id="GO:0005829">
    <property type="term" value="C:cytosol"/>
    <property type="evidence" value="ECO:0007669"/>
    <property type="project" value="TreeGrafter"/>
</dbReference>
<dbReference type="Gene3D" id="2.160.10.10">
    <property type="entry name" value="Hexapeptide repeat proteins"/>
    <property type="match status" value="2"/>
</dbReference>
<evidence type="ECO:0000256" key="4">
    <source>
        <dbReference type="ARBA" id="ARBA00023315"/>
    </source>
</evidence>
<dbReference type="InterPro" id="IPR011004">
    <property type="entry name" value="Trimer_LpxA-like_sf"/>
</dbReference>
<dbReference type="Proteomes" id="UP000030185">
    <property type="component" value="Unassembled WGS sequence"/>
</dbReference>
<keyword evidence="6" id="KW-1185">Reference proteome</keyword>
<dbReference type="InterPro" id="IPR051159">
    <property type="entry name" value="Hexapeptide_acetyltransf"/>
</dbReference>
<protein>
    <submittedName>
        <fullName evidence="5">Acetyltransferase-like protein</fullName>
    </submittedName>
</protein>
<dbReference type="InterPro" id="IPR018357">
    <property type="entry name" value="Hexapep_transf_CS"/>
</dbReference>
<keyword evidence="2 5" id="KW-0808">Transferase</keyword>
<dbReference type="PANTHER" id="PTHR23416:SF23">
    <property type="entry name" value="ACETYLTRANSFERASE C18B11.09C-RELATED"/>
    <property type="match status" value="1"/>
</dbReference>
<evidence type="ECO:0000313" key="6">
    <source>
        <dbReference type="Proteomes" id="UP000030185"/>
    </source>
</evidence>
<dbReference type="RefSeq" id="WP_045463487.1">
    <property type="nucleotide sequence ID" value="NZ_BBLT01000004.1"/>
</dbReference>
<sequence>MKTIDAFIKRIKSDPVLKKIIHRLLIPKNQARPRFWVKWLINPLVHKKGSGSIIRPITRMDVVPFNPFVMGKNSTIEDFSTVNNGMGPVVIGDHVRVGMSNVIIGPVSIGNYVILAQNIVVSGLNHGYEDISTPICLQKCSVADIIIEDEVWIGANSVITAGIKIGKHSVVAGGSVVTKDVPPYSIVAGNPAKIIKQYDFGTQKWERVKELVKQNGVN</sequence>
<dbReference type="AlphaFoldDB" id="A0A098LFK7"/>
<evidence type="ECO:0000256" key="1">
    <source>
        <dbReference type="ARBA" id="ARBA00007274"/>
    </source>
</evidence>
<keyword evidence="4" id="KW-0012">Acyltransferase</keyword>
<dbReference type="CDD" id="cd04647">
    <property type="entry name" value="LbH_MAT_like"/>
    <property type="match status" value="1"/>
</dbReference>
<keyword evidence="3" id="KW-0677">Repeat</keyword>
<dbReference type="EMBL" id="BBLT01000004">
    <property type="protein sequence ID" value="GAL85249.1"/>
    <property type="molecule type" value="Genomic_DNA"/>
</dbReference>
<dbReference type="InterPro" id="IPR001451">
    <property type="entry name" value="Hexapep"/>
</dbReference>
<name>A0A098LFK7_9BACT</name>
<dbReference type="PANTHER" id="PTHR23416">
    <property type="entry name" value="SIALIC ACID SYNTHASE-RELATED"/>
    <property type="match status" value="1"/>
</dbReference>
<evidence type="ECO:0000256" key="3">
    <source>
        <dbReference type="ARBA" id="ARBA00022737"/>
    </source>
</evidence>
<dbReference type="STRING" id="153721.MYP_2478"/>
<accession>A0A098LFK7</accession>
<dbReference type="SUPFAM" id="SSF51161">
    <property type="entry name" value="Trimeric LpxA-like enzymes"/>
    <property type="match status" value="1"/>
</dbReference>
<dbReference type="OrthoDB" id="9814490at2"/>
<evidence type="ECO:0000313" key="5">
    <source>
        <dbReference type="EMBL" id="GAL85249.1"/>
    </source>
</evidence>